<sequence length="208" mass="21612">MCTACTSQCRLLMRQEVASPGVASGDGSAAALHVAPPVKNLQSNLLNTGAANAVVTDHRQADHLRRLSSRHKSRQAGTAASVCPCNNSRHHQDSHHLGWCLCAIRPRGRTVTGVAAAASALVAVLASLAATVSDHVLLATLAVTASDHVLLASLAATVSDHVLAKLAATVWDHGPGLPPLIFLQTNDRFLGIDISDLISCLCSCLPSE</sequence>
<protein>
    <submittedName>
        <fullName evidence="1">Uncharacterized protein</fullName>
    </submittedName>
</protein>
<name>A0ACB9N5N3_9MYRT</name>
<evidence type="ECO:0000313" key="2">
    <source>
        <dbReference type="Proteomes" id="UP001057402"/>
    </source>
</evidence>
<accession>A0ACB9N5N3</accession>
<comment type="caution">
    <text evidence="1">The sequence shown here is derived from an EMBL/GenBank/DDBJ whole genome shotgun (WGS) entry which is preliminary data.</text>
</comment>
<proteinExistence type="predicted"/>
<evidence type="ECO:0000313" key="1">
    <source>
        <dbReference type="EMBL" id="KAI4330226.1"/>
    </source>
</evidence>
<keyword evidence="2" id="KW-1185">Reference proteome</keyword>
<reference evidence="2" key="1">
    <citation type="journal article" date="2023" name="Front. Plant Sci.">
        <title>Chromosomal-level genome assembly of Melastoma candidum provides insights into trichome evolution.</title>
        <authorList>
            <person name="Zhong Y."/>
            <person name="Wu W."/>
            <person name="Sun C."/>
            <person name="Zou P."/>
            <person name="Liu Y."/>
            <person name="Dai S."/>
            <person name="Zhou R."/>
        </authorList>
    </citation>
    <scope>NUCLEOTIDE SEQUENCE [LARGE SCALE GENOMIC DNA]</scope>
</reference>
<dbReference type="EMBL" id="CM042887">
    <property type="protein sequence ID" value="KAI4330226.1"/>
    <property type="molecule type" value="Genomic_DNA"/>
</dbReference>
<organism evidence="1 2">
    <name type="scientific">Melastoma candidum</name>
    <dbReference type="NCBI Taxonomy" id="119954"/>
    <lineage>
        <taxon>Eukaryota</taxon>
        <taxon>Viridiplantae</taxon>
        <taxon>Streptophyta</taxon>
        <taxon>Embryophyta</taxon>
        <taxon>Tracheophyta</taxon>
        <taxon>Spermatophyta</taxon>
        <taxon>Magnoliopsida</taxon>
        <taxon>eudicotyledons</taxon>
        <taxon>Gunneridae</taxon>
        <taxon>Pentapetalae</taxon>
        <taxon>rosids</taxon>
        <taxon>malvids</taxon>
        <taxon>Myrtales</taxon>
        <taxon>Melastomataceae</taxon>
        <taxon>Melastomatoideae</taxon>
        <taxon>Melastomateae</taxon>
        <taxon>Melastoma</taxon>
    </lineage>
</organism>
<gene>
    <name evidence="1" type="ORF">MLD38_028527</name>
</gene>
<dbReference type="Proteomes" id="UP001057402">
    <property type="component" value="Chromosome 8"/>
</dbReference>